<reference evidence="6 7" key="1">
    <citation type="submission" date="2017-09" db="EMBL/GenBank/DDBJ databases">
        <authorList>
            <person name="Ehlers B."/>
            <person name="Leendertz F.H."/>
        </authorList>
    </citation>
    <scope>NUCLEOTIDE SEQUENCE [LARGE SCALE GENOMIC DNA]</scope>
    <source>
        <strain evidence="6 7">USBA 140</strain>
    </source>
</reference>
<evidence type="ECO:0000259" key="5">
    <source>
        <dbReference type="PROSITE" id="PS50931"/>
    </source>
</evidence>
<keyword evidence="7" id="KW-1185">Reference proteome</keyword>
<dbReference type="InterPro" id="IPR036388">
    <property type="entry name" value="WH-like_DNA-bd_sf"/>
</dbReference>
<dbReference type="Gene3D" id="1.10.10.10">
    <property type="entry name" value="Winged helix-like DNA-binding domain superfamily/Winged helix DNA-binding domain"/>
    <property type="match status" value="1"/>
</dbReference>
<keyword evidence="3" id="KW-0238">DNA-binding</keyword>
<gene>
    <name evidence="6" type="ORF">SAMN05421508_10240</name>
</gene>
<protein>
    <submittedName>
        <fullName evidence="6">Transcriptional regulator, LysR family</fullName>
    </submittedName>
</protein>
<dbReference type="InterPro" id="IPR036390">
    <property type="entry name" value="WH_DNA-bd_sf"/>
</dbReference>
<evidence type="ECO:0000256" key="3">
    <source>
        <dbReference type="ARBA" id="ARBA00023125"/>
    </source>
</evidence>
<dbReference type="Proteomes" id="UP000219621">
    <property type="component" value="Unassembled WGS sequence"/>
</dbReference>
<dbReference type="RefSeq" id="WP_097277831.1">
    <property type="nucleotide sequence ID" value="NZ_OCNJ01000002.1"/>
</dbReference>
<proteinExistence type="inferred from homology"/>
<dbReference type="Pfam" id="PF03466">
    <property type="entry name" value="LysR_substrate"/>
    <property type="match status" value="1"/>
</dbReference>
<organism evidence="6 7">
    <name type="scientific">Caenispirillum bisanense</name>
    <dbReference type="NCBI Taxonomy" id="414052"/>
    <lineage>
        <taxon>Bacteria</taxon>
        <taxon>Pseudomonadati</taxon>
        <taxon>Pseudomonadota</taxon>
        <taxon>Alphaproteobacteria</taxon>
        <taxon>Rhodospirillales</taxon>
        <taxon>Novispirillaceae</taxon>
        <taxon>Caenispirillum</taxon>
    </lineage>
</organism>
<dbReference type="FunFam" id="1.10.10.10:FF:000001">
    <property type="entry name" value="LysR family transcriptional regulator"/>
    <property type="match status" value="1"/>
</dbReference>
<keyword evidence="2" id="KW-0805">Transcription regulation</keyword>
<dbReference type="InterPro" id="IPR058163">
    <property type="entry name" value="LysR-type_TF_proteobact-type"/>
</dbReference>
<sequence length="299" mass="32418">MDRLQAMTVFVAVAEEEGFVRAARRLALSPPVVTRAVAALEDRIGTRLLHRTTRSVRLTEEGRRYLEDCRRILAEVEEAEEAAAGSHREPQGRLSVTAPVLFGRIHIAPILLDFLGRHPRVSVRTLFVDRVVNLMDEGLDVAVRIAHLPDSGMTAVKVGSVRRLVCASPAYLAAHGVPQEPAALADHRIVAVHGVTPSPVWSFRAGDGEIAVRTAPRLEVNTADTAIAAALQGHGLTRVLSYMVAADVAAGRLAVVLADYEPPPVPIHLVHREGRDASARVRAFVDFAARRLRAERALG</sequence>
<dbReference type="SUPFAM" id="SSF53850">
    <property type="entry name" value="Periplasmic binding protein-like II"/>
    <property type="match status" value="1"/>
</dbReference>
<name>A0A286G9J0_9PROT</name>
<dbReference type="GO" id="GO:0003700">
    <property type="term" value="F:DNA-binding transcription factor activity"/>
    <property type="evidence" value="ECO:0007669"/>
    <property type="project" value="InterPro"/>
</dbReference>
<evidence type="ECO:0000256" key="1">
    <source>
        <dbReference type="ARBA" id="ARBA00009437"/>
    </source>
</evidence>
<dbReference type="InterPro" id="IPR005119">
    <property type="entry name" value="LysR_subst-bd"/>
</dbReference>
<dbReference type="CDD" id="cd08471">
    <property type="entry name" value="PBP2_CrgA_like_2"/>
    <property type="match status" value="1"/>
</dbReference>
<feature type="domain" description="HTH lysR-type" evidence="5">
    <location>
        <begin position="1"/>
        <end position="59"/>
    </location>
</feature>
<dbReference type="PANTHER" id="PTHR30537:SF5">
    <property type="entry name" value="HTH-TYPE TRANSCRIPTIONAL ACTIVATOR TTDR-RELATED"/>
    <property type="match status" value="1"/>
</dbReference>
<evidence type="ECO:0000256" key="4">
    <source>
        <dbReference type="ARBA" id="ARBA00023163"/>
    </source>
</evidence>
<evidence type="ECO:0000313" key="7">
    <source>
        <dbReference type="Proteomes" id="UP000219621"/>
    </source>
</evidence>
<dbReference type="GO" id="GO:0043565">
    <property type="term" value="F:sequence-specific DNA binding"/>
    <property type="evidence" value="ECO:0007669"/>
    <property type="project" value="TreeGrafter"/>
</dbReference>
<dbReference type="SUPFAM" id="SSF46785">
    <property type="entry name" value="Winged helix' DNA-binding domain"/>
    <property type="match status" value="1"/>
</dbReference>
<comment type="similarity">
    <text evidence="1">Belongs to the LysR transcriptional regulatory family.</text>
</comment>
<dbReference type="AlphaFoldDB" id="A0A286G9J0"/>
<dbReference type="GO" id="GO:0006351">
    <property type="term" value="P:DNA-templated transcription"/>
    <property type="evidence" value="ECO:0007669"/>
    <property type="project" value="TreeGrafter"/>
</dbReference>
<evidence type="ECO:0000256" key="2">
    <source>
        <dbReference type="ARBA" id="ARBA00023015"/>
    </source>
</evidence>
<dbReference type="Pfam" id="PF00126">
    <property type="entry name" value="HTH_1"/>
    <property type="match status" value="1"/>
</dbReference>
<evidence type="ECO:0000313" key="6">
    <source>
        <dbReference type="EMBL" id="SOD91654.1"/>
    </source>
</evidence>
<dbReference type="OrthoDB" id="9812435at2"/>
<dbReference type="Gene3D" id="3.40.190.290">
    <property type="match status" value="1"/>
</dbReference>
<accession>A0A286G9J0</accession>
<dbReference type="PROSITE" id="PS50931">
    <property type="entry name" value="HTH_LYSR"/>
    <property type="match status" value="1"/>
</dbReference>
<dbReference type="EMBL" id="OCNJ01000002">
    <property type="protein sequence ID" value="SOD91654.1"/>
    <property type="molecule type" value="Genomic_DNA"/>
</dbReference>
<dbReference type="PANTHER" id="PTHR30537">
    <property type="entry name" value="HTH-TYPE TRANSCRIPTIONAL REGULATOR"/>
    <property type="match status" value="1"/>
</dbReference>
<keyword evidence="4" id="KW-0804">Transcription</keyword>
<dbReference type="InterPro" id="IPR000847">
    <property type="entry name" value="LysR_HTH_N"/>
</dbReference>